<gene>
    <name evidence="4" type="ordered locus">SCATT_00310</name>
</gene>
<evidence type="ECO:0000313" key="5">
    <source>
        <dbReference type="Proteomes" id="UP000007842"/>
    </source>
</evidence>
<evidence type="ECO:0000313" key="4">
    <source>
        <dbReference type="EMBL" id="AEW92402.1"/>
    </source>
</evidence>
<dbReference type="OrthoDB" id="3711227at2"/>
<dbReference type="PATRIC" id="fig|1003195.29.peg.29"/>
<name>G8WVV6_STREN</name>
<dbReference type="KEGG" id="scy:SCATT_00310"/>
<keyword evidence="1" id="KW-0805">Transcription regulation</keyword>
<reference evidence="5" key="1">
    <citation type="submission" date="2011-12" db="EMBL/GenBank/DDBJ databases">
        <title>Complete genome sequence of Streptomyces cattleya strain DSM 46488.</title>
        <authorList>
            <person name="Ou H.-Y."/>
            <person name="Li P."/>
            <person name="Zhao C."/>
            <person name="O'Hagan D."/>
            <person name="Deng Z."/>
        </authorList>
    </citation>
    <scope>NUCLEOTIDE SEQUENCE [LARGE SCALE GENOMIC DNA]</scope>
    <source>
        <strain evidence="5">ATCC 35852 / DSM 46488 / JCM 4925 / NBRC 14057 / NRRL 8057</strain>
    </source>
</reference>
<accession>G8WVV6</accession>
<evidence type="ECO:0000256" key="3">
    <source>
        <dbReference type="SAM" id="MobiDB-lite"/>
    </source>
</evidence>
<feature type="region of interest" description="Disordered" evidence="3">
    <location>
        <begin position="1"/>
        <end position="40"/>
    </location>
</feature>
<evidence type="ECO:0000256" key="1">
    <source>
        <dbReference type="ARBA" id="ARBA00023015"/>
    </source>
</evidence>
<evidence type="ECO:0008006" key="6">
    <source>
        <dbReference type="Google" id="ProtNLM"/>
    </source>
</evidence>
<keyword evidence="2" id="KW-0804">Transcription</keyword>
<dbReference type="HOGENOM" id="CLU_094973_1_0_11"/>
<sequence>MALSSEDPTPGGTPHDDGRPHPPRPGDTEPEETLPCGRSLPHVWEYADDPTAAGPEDTAHLRDCPHCREALAGLRALDDYVRRAEGDEADGAERTLPEATRHTEGITARVMDLVRAETRPGRALALGGAADDAWIAEAAAAKVFRAAAETLPGVQAGSCRIAPADPGTAPAPATRWHRVPPGPLRVALDVVVSPRWTAHDVSAAIRERVTAAAHDTIGGLTLAAVDVHVLDLLDDTPPDPGRGRRP</sequence>
<dbReference type="Proteomes" id="UP000007842">
    <property type="component" value="Chromosome"/>
</dbReference>
<evidence type="ECO:0000256" key="2">
    <source>
        <dbReference type="ARBA" id="ARBA00023163"/>
    </source>
</evidence>
<dbReference type="STRING" id="1003195.SCATT_00310"/>
<dbReference type="AlphaFoldDB" id="G8WVV6"/>
<dbReference type="Gene3D" id="1.10.10.1320">
    <property type="entry name" value="Anti-sigma factor, zinc-finger domain"/>
    <property type="match status" value="1"/>
</dbReference>
<dbReference type="eggNOG" id="ENOG5033KMU">
    <property type="taxonomic scope" value="Bacteria"/>
</dbReference>
<organism evidence="4 5">
    <name type="scientific">Streptantibioticus cattleyicolor (strain ATCC 35852 / DSM 46488 / JCM 4925 / NBRC 14057 / NRRL 8057)</name>
    <name type="common">Streptomyces cattleya</name>
    <dbReference type="NCBI Taxonomy" id="1003195"/>
    <lineage>
        <taxon>Bacteria</taxon>
        <taxon>Bacillati</taxon>
        <taxon>Actinomycetota</taxon>
        <taxon>Actinomycetes</taxon>
        <taxon>Kitasatosporales</taxon>
        <taxon>Streptomycetaceae</taxon>
        <taxon>Streptantibioticus</taxon>
    </lineage>
</organism>
<feature type="compositionally biased region" description="Basic and acidic residues" evidence="3">
    <location>
        <begin position="14"/>
        <end position="27"/>
    </location>
</feature>
<protein>
    <recommendedName>
        <fullName evidence="6">Asp23/Gls24 family envelope stress response protein</fullName>
    </recommendedName>
</protein>
<dbReference type="EMBL" id="CP003219">
    <property type="protein sequence ID" value="AEW92402.1"/>
    <property type="molecule type" value="Genomic_DNA"/>
</dbReference>
<dbReference type="InterPro" id="IPR041916">
    <property type="entry name" value="Anti_sigma_zinc_sf"/>
</dbReference>
<dbReference type="RefSeq" id="WP_014627201.1">
    <property type="nucleotide sequence ID" value="NC_016111.1"/>
</dbReference>
<keyword evidence="5" id="KW-1185">Reference proteome</keyword>
<proteinExistence type="predicted"/>